<comment type="caution">
    <text evidence="3">The sequence shown here is derived from an EMBL/GenBank/DDBJ whole genome shotgun (WGS) entry which is preliminary data.</text>
</comment>
<proteinExistence type="predicted"/>
<dbReference type="AlphaFoldDB" id="A0A841C098"/>
<dbReference type="GO" id="GO:0043916">
    <property type="term" value="F:DNA-7-methylguanine glycosylase activity"/>
    <property type="evidence" value="ECO:0007669"/>
    <property type="project" value="TreeGrafter"/>
</dbReference>
<dbReference type="PANTHER" id="PTHR43003:SF6">
    <property type="entry name" value="DNA GLYCOSYLASE"/>
    <property type="match status" value="1"/>
</dbReference>
<accession>A0A841C098</accession>
<dbReference type="Gene3D" id="1.10.340.30">
    <property type="entry name" value="Hypothetical protein, domain 2"/>
    <property type="match status" value="1"/>
</dbReference>
<dbReference type="Proteomes" id="UP000587527">
    <property type="component" value="Unassembled WGS sequence"/>
</dbReference>
<dbReference type="InterPro" id="IPR051912">
    <property type="entry name" value="Alkylbase_DNA_Glycosylase/TA"/>
</dbReference>
<evidence type="ECO:0000313" key="3">
    <source>
        <dbReference type="EMBL" id="MBB5872472.1"/>
    </source>
</evidence>
<evidence type="ECO:0000256" key="1">
    <source>
        <dbReference type="ARBA" id="ARBA00022763"/>
    </source>
</evidence>
<organism evidence="3 4">
    <name type="scientific">Allocatelliglobosispora scoriae</name>
    <dbReference type="NCBI Taxonomy" id="643052"/>
    <lineage>
        <taxon>Bacteria</taxon>
        <taxon>Bacillati</taxon>
        <taxon>Actinomycetota</taxon>
        <taxon>Actinomycetes</taxon>
        <taxon>Micromonosporales</taxon>
        <taxon>Micromonosporaceae</taxon>
        <taxon>Allocatelliglobosispora</taxon>
    </lineage>
</organism>
<dbReference type="GO" id="GO:0032993">
    <property type="term" value="C:protein-DNA complex"/>
    <property type="evidence" value="ECO:0007669"/>
    <property type="project" value="TreeGrafter"/>
</dbReference>
<keyword evidence="4" id="KW-1185">Reference proteome</keyword>
<reference evidence="3 4" key="1">
    <citation type="submission" date="2020-08" db="EMBL/GenBank/DDBJ databases">
        <title>Sequencing the genomes of 1000 actinobacteria strains.</title>
        <authorList>
            <person name="Klenk H.-P."/>
        </authorList>
    </citation>
    <scope>NUCLEOTIDE SEQUENCE [LARGE SCALE GENOMIC DNA]</scope>
    <source>
        <strain evidence="3 4">DSM 45362</strain>
    </source>
</reference>
<keyword evidence="1" id="KW-0227">DNA damage</keyword>
<gene>
    <name evidence="3" type="ORF">F4553_005906</name>
</gene>
<name>A0A841C098_9ACTN</name>
<dbReference type="PANTHER" id="PTHR43003">
    <property type="entry name" value="DNA-3-METHYLADENINE GLYCOSYLASE"/>
    <property type="match status" value="1"/>
</dbReference>
<dbReference type="GO" id="GO:0005737">
    <property type="term" value="C:cytoplasm"/>
    <property type="evidence" value="ECO:0007669"/>
    <property type="project" value="TreeGrafter"/>
</dbReference>
<dbReference type="GO" id="GO:0032131">
    <property type="term" value="F:alkylated DNA binding"/>
    <property type="evidence" value="ECO:0007669"/>
    <property type="project" value="TreeGrafter"/>
</dbReference>
<protein>
    <submittedName>
        <fullName evidence="3">3-methyladenine DNA glycosylase/8-oxoguanine DNA glycosylase</fullName>
    </submittedName>
</protein>
<dbReference type="GO" id="GO:0006285">
    <property type="term" value="P:base-excision repair, AP site formation"/>
    <property type="evidence" value="ECO:0007669"/>
    <property type="project" value="TreeGrafter"/>
</dbReference>
<dbReference type="EMBL" id="JACHMN010000003">
    <property type="protein sequence ID" value="MBB5872472.1"/>
    <property type="molecule type" value="Genomic_DNA"/>
</dbReference>
<keyword evidence="2" id="KW-0234">DNA repair</keyword>
<dbReference type="RefSeq" id="WP_184842158.1">
    <property type="nucleotide sequence ID" value="NZ_JACHMN010000003.1"/>
</dbReference>
<dbReference type="GO" id="GO:0008725">
    <property type="term" value="F:DNA-3-methyladenine glycosylase activity"/>
    <property type="evidence" value="ECO:0007669"/>
    <property type="project" value="TreeGrafter"/>
</dbReference>
<sequence length="290" mass="31856">MRQSWELPERYDFAGTVGQLPLGRFDPCARFEGGSFWFAAHTPDGPGHVRIWREADVLHAAGTPWLVERGDAIAGLRDDLTGFTELAAAHPLVARLAREHGGLRLPATGLVFPRLLRAICEQKITGQEAFRSYAGIVRRWGARVEHDGPELWIAPDAATVAGLAYFQLHPVGLEQRRADTLRRAAAGRTVFRDLAEARLRLRAIPGVGVWTVAEVTRDVYGDPDAVSVGDYHLKNHVAYALAGEARATDERMLELLEPFAGHRGRVCALLGRSGLSAPRYGPRVTLPTHI</sequence>
<evidence type="ECO:0000256" key="2">
    <source>
        <dbReference type="ARBA" id="ARBA00023204"/>
    </source>
</evidence>
<dbReference type="InterPro" id="IPR011257">
    <property type="entry name" value="DNA_glycosylase"/>
</dbReference>
<dbReference type="SUPFAM" id="SSF48150">
    <property type="entry name" value="DNA-glycosylase"/>
    <property type="match status" value="1"/>
</dbReference>
<evidence type="ECO:0000313" key="4">
    <source>
        <dbReference type="Proteomes" id="UP000587527"/>
    </source>
</evidence>
<dbReference type="GO" id="GO:0006307">
    <property type="term" value="P:DNA alkylation repair"/>
    <property type="evidence" value="ECO:0007669"/>
    <property type="project" value="TreeGrafter"/>
</dbReference>